<organism evidence="1 2">
    <name type="scientific">Acidimangrovimonas pyrenivorans</name>
    <dbReference type="NCBI Taxonomy" id="2030798"/>
    <lineage>
        <taxon>Bacteria</taxon>
        <taxon>Pseudomonadati</taxon>
        <taxon>Pseudomonadota</taxon>
        <taxon>Alphaproteobacteria</taxon>
        <taxon>Rhodobacterales</taxon>
        <taxon>Paracoccaceae</taxon>
        <taxon>Acidimangrovimonas</taxon>
    </lineage>
</organism>
<dbReference type="InterPro" id="IPR010344">
    <property type="entry name" value="YbjH"/>
</dbReference>
<dbReference type="Proteomes" id="UP001595443">
    <property type="component" value="Unassembled WGS sequence"/>
</dbReference>
<name>A0ABV7ACV9_9RHOB</name>
<accession>A0ABV7ACV9</accession>
<protein>
    <submittedName>
        <fullName evidence="1">YjbH domain-containing protein</fullName>
    </submittedName>
</protein>
<dbReference type="RefSeq" id="WP_377831623.1">
    <property type="nucleotide sequence ID" value="NZ_JBHRSK010000003.1"/>
</dbReference>
<sequence length="687" mass="75496">MHSEALDGAPSLNLYGASGLIDMPSAEQQPDGTLGMTVSHFAGITRTTMSFQIAPRLSGSFRYTSIANWNPGGGLPTYYDRSFDLRYLLLREGRYRPAVTVGVQDFIGTSISAGEYLVASKRMQPRLTLSGGLGWGRYGSHGSLGTPFGARPAVKVGKGGKFNFNDLFRGPVAPFAGVEWRPTDQLGFKLEYSSDNYDREAGSHDSFKRRSPWNLGMEYRLNNSYRLGAYYLYGSEIGARLSIVLNPRDRPTKGVLGPAPAPVALRPSRTATPGAWSTSWTTTPGTGAALGDALDSRLRAEGMQIEALSVTATRAQLRLVNRRYESAPQAIGRAARVLSRVMPASVETFEIVPVVNGIPMSKVTLRRSDLERLEFAPNAAAGLRRRVSLGDAGGSVPDGAIRETALAPAFTWWLGPYGRFSYFDPDNPLRADFGGRLRARYAIRPNLFLSGSLTKKVVGNLDQSTRKSNSVLPHVRSDSYLYDKHADPDLERLTLAWYGRPGRDLYSRVTMGYLERMYGGVSGEILWKPVNSRFALGTELNYVRQRDYGGGLGFLSYKVATGHVSAYYQFGNGYFGQVDAGRYLAGDWGATVTLDRIFANGWRVGAFATLTNVSAADFGEGSFDKGIRIRIPIAWGIGHPTRVGRMGVIRPLTRDGGARLEIDGRLYESLREYHGYALDKDWGRVWR</sequence>
<dbReference type="EMBL" id="JBHRSK010000003">
    <property type="protein sequence ID" value="MFC2966995.1"/>
    <property type="molecule type" value="Genomic_DNA"/>
</dbReference>
<evidence type="ECO:0000313" key="1">
    <source>
        <dbReference type="EMBL" id="MFC2966995.1"/>
    </source>
</evidence>
<gene>
    <name evidence="1" type="ORF">ACFOES_02710</name>
</gene>
<comment type="caution">
    <text evidence="1">The sequence shown here is derived from an EMBL/GenBank/DDBJ whole genome shotgun (WGS) entry which is preliminary data.</text>
</comment>
<keyword evidence="2" id="KW-1185">Reference proteome</keyword>
<proteinExistence type="predicted"/>
<evidence type="ECO:0000313" key="2">
    <source>
        <dbReference type="Proteomes" id="UP001595443"/>
    </source>
</evidence>
<reference evidence="2" key="1">
    <citation type="journal article" date="2019" name="Int. J. Syst. Evol. Microbiol.">
        <title>The Global Catalogue of Microorganisms (GCM) 10K type strain sequencing project: providing services to taxonomists for standard genome sequencing and annotation.</title>
        <authorList>
            <consortium name="The Broad Institute Genomics Platform"/>
            <consortium name="The Broad Institute Genome Sequencing Center for Infectious Disease"/>
            <person name="Wu L."/>
            <person name="Ma J."/>
        </authorList>
    </citation>
    <scope>NUCLEOTIDE SEQUENCE [LARGE SCALE GENOMIC DNA]</scope>
    <source>
        <strain evidence="2">KCTC 62192</strain>
    </source>
</reference>
<dbReference type="Pfam" id="PF06082">
    <property type="entry name" value="YjbH"/>
    <property type="match status" value="1"/>
</dbReference>